<dbReference type="Proteomes" id="UP000544134">
    <property type="component" value="Unassembled WGS sequence"/>
</dbReference>
<feature type="signal peptide" evidence="1">
    <location>
        <begin position="1"/>
        <end position="31"/>
    </location>
</feature>
<dbReference type="Gene3D" id="2.40.160.10">
    <property type="entry name" value="Porin"/>
    <property type="match status" value="1"/>
</dbReference>
<dbReference type="AlphaFoldDB" id="A0A848IUU6"/>
<dbReference type="EMBL" id="JABBGJ010000066">
    <property type="protein sequence ID" value="NMM03959.1"/>
    <property type="molecule type" value="Genomic_DNA"/>
</dbReference>
<evidence type="ECO:0000313" key="3">
    <source>
        <dbReference type="Proteomes" id="UP000544134"/>
    </source>
</evidence>
<keyword evidence="1" id="KW-0732">Signal</keyword>
<evidence type="ECO:0000313" key="2">
    <source>
        <dbReference type="EMBL" id="NMM03959.1"/>
    </source>
</evidence>
<name>A0A848IUU6_9BURK</name>
<protein>
    <recommendedName>
        <fullName evidence="4">Outer membrane porin, OprD family</fullName>
    </recommendedName>
</protein>
<proteinExistence type="predicted"/>
<accession>A0A848IUU6</accession>
<evidence type="ECO:0008006" key="4">
    <source>
        <dbReference type="Google" id="ProtNLM"/>
    </source>
</evidence>
<sequence>MKAYVPRAVCCRIGLQLAVLGVSGLPLCALAQTAAVAAPASSVDVAEQQGQDTVEHAAAAAASVSQATPPNPGDATNFVEMFTKGQFFGDVRTIYFSSHNAFYQSGLNQNTASYGGGIGYKTANFYGFSLGVSGYIQRGIDHSDDPTKVDSYLGPNITTLGEAYLRWEHKGFSVTAGNQELDVPFASTYDWRMAPQLFQGVTARYGDADNYITAFRMFRFKSYIDNSFTKQTTYNADIDPYSPVGNQTTNGFYGAGGVRTVPVDPVVLKGQAWYMGYLDYARMTYLEGQVNLTQGAIQPFAAAQFFYETGDGKQLLGPINSQVYGLQIGLKRNSLLLSFGYDYIKPHANSYLNGALVTPYAHYVASGPLFAQPFLSSTQDLGAGSAYAIDLNGAPIANLFIGFRYSFMDLKNSPSAPSLDQSEYLAYAIYTFGGKFKGFSIADFLAYDSSPTYKSKFVQNRLTLQYEWGPH</sequence>
<organism evidence="2 3">
    <name type="scientific">Paraburkholderia polaris</name>
    <dbReference type="NCBI Taxonomy" id="2728848"/>
    <lineage>
        <taxon>Bacteria</taxon>
        <taxon>Pseudomonadati</taxon>
        <taxon>Pseudomonadota</taxon>
        <taxon>Betaproteobacteria</taxon>
        <taxon>Burkholderiales</taxon>
        <taxon>Burkholderiaceae</taxon>
        <taxon>Paraburkholderia</taxon>
    </lineage>
</organism>
<feature type="chain" id="PRO_5032947810" description="Outer membrane porin, OprD family" evidence="1">
    <location>
        <begin position="32"/>
        <end position="471"/>
    </location>
</feature>
<reference evidence="2 3" key="1">
    <citation type="submission" date="2020-04" db="EMBL/GenBank/DDBJ databases">
        <title>Paraburkholderia sp. RP-4-7 isolated from soil.</title>
        <authorList>
            <person name="Dahal R.H."/>
        </authorList>
    </citation>
    <scope>NUCLEOTIDE SEQUENCE [LARGE SCALE GENOMIC DNA]</scope>
    <source>
        <strain evidence="2 3">RP-4-7</strain>
    </source>
</reference>
<evidence type="ECO:0000256" key="1">
    <source>
        <dbReference type="SAM" id="SignalP"/>
    </source>
</evidence>
<comment type="caution">
    <text evidence="2">The sequence shown here is derived from an EMBL/GenBank/DDBJ whole genome shotgun (WGS) entry which is preliminary data.</text>
</comment>
<gene>
    <name evidence="2" type="ORF">HHL24_39610</name>
</gene>
<dbReference type="InterPro" id="IPR023614">
    <property type="entry name" value="Porin_dom_sf"/>
</dbReference>
<dbReference type="RefSeq" id="WP_169490734.1">
    <property type="nucleotide sequence ID" value="NZ_JABBGJ010000066.1"/>
</dbReference>
<keyword evidence="3" id="KW-1185">Reference proteome</keyword>